<evidence type="ECO:0000313" key="3">
    <source>
        <dbReference type="Proteomes" id="UP000036106"/>
    </source>
</evidence>
<dbReference type="PATRIC" id="fig|1007676.4.peg.1356"/>
<keyword evidence="1" id="KW-0472">Membrane</keyword>
<dbReference type="EMBL" id="CP012034">
    <property type="protein sequence ID" value="AKP67276.1"/>
    <property type="molecule type" value="Genomic_DNA"/>
</dbReference>
<evidence type="ECO:0000313" key="2">
    <source>
        <dbReference type="EMBL" id="AKP67276.1"/>
    </source>
</evidence>
<dbReference type="Proteomes" id="UP000036106">
    <property type="component" value="Chromosome"/>
</dbReference>
<dbReference type="KEGG" id="lgn:ABM34_06800"/>
<evidence type="ECO:0000256" key="1">
    <source>
        <dbReference type="SAM" id="Phobius"/>
    </source>
</evidence>
<dbReference type="RefSeq" id="WP_048704480.1">
    <property type="nucleotide sequence ID" value="NZ_CP012034.1"/>
</dbReference>
<accession>A0A0H4QJR2</accession>
<keyword evidence="1" id="KW-1133">Transmembrane helix</keyword>
<reference evidence="3" key="1">
    <citation type="submission" date="2015-07" db="EMBL/GenBank/DDBJ databases">
        <title>Lactobacillus ginsenosidimutans/EMML 3141/ whole genome sequencing.</title>
        <authorList>
            <person name="Kim M.K."/>
            <person name="Im W.-T."/>
            <person name="Srinivasan S."/>
            <person name="Lee J.-J."/>
        </authorList>
    </citation>
    <scope>NUCLEOTIDE SEQUENCE [LARGE SCALE GENOMIC DNA]</scope>
    <source>
        <strain evidence="3">EMML 3041</strain>
    </source>
</reference>
<dbReference type="AlphaFoldDB" id="A0A0H4QJR2"/>
<keyword evidence="3" id="KW-1185">Reference proteome</keyword>
<sequence length="64" mass="6970">MTKFLNFFVDSTSLLILIILIFLNIRFGAGSGAALIGDSVAAFILISFFSTKIDDSVSRTSKKH</sequence>
<proteinExistence type="predicted"/>
<gene>
    <name evidence="2" type="ORF">ABM34_06800</name>
</gene>
<feature type="transmembrane region" description="Helical" evidence="1">
    <location>
        <begin position="33"/>
        <end position="53"/>
    </location>
</feature>
<organism evidence="2 3">
    <name type="scientific">Companilactobacillus ginsenosidimutans</name>
    <dbReference type="NCBI Taxonomy" id="1007676"/>
    <lineage>
        <taxon>Bacteria</taxon>
        <taxon>Bacillati</taxon>
        <taxon>Bacillota</taxon>
        <taxon>Bacilli</taxon>
        <taxon>Lactobacillales</taxon>
        <taxon>Lactobacillaceae</taxon>
        <taxon>Companilactobacillus</taxon>
    </lineage>
</organism>
<feature type="transmembrane region" description="Helical" evidence="1">
    <location>
        <begin position="7"/>
        <end position="27"/>
    </location>
</feature>
<dbReference type="STRING" id="1007676.ABM34_06800"/>
<keyword evidence="1" id="KW-0812">Transmembrane</keyword>
<name>A0A0H4QJR2_9LACO</name>
<protein>
    <submittedName>
        <fullName evidence="2">Uncharacterized protein</fullName>
    </submittedName>
</protein>